<dbReference type="Proteomes" id="UP000034723">
    <property type="component" value="Chromosome"/>
</dbReference>
<dbReference type="STRING" id="113653.GAH_01237"/>
<evidence type="ECO:0000313" key="1">
    <source>
        <dbReference type="EMBL" id="AKG91458.1"/>
    </source>
</evidence>
<sequence length="113" mass="12492">MKPKVLVIVSSGRAEKEKAMTGLMYAVNATKHGWADVKLILFGPVEELVAEGDPDILTMLEMFAREKGEAPLACKRIAEMKGYEDRMGQSVRLEYVGKIVSELIADGYTPLVF</sequence>
<evidence type="ECO:0000313" key="2">
    <source>
        <dbReference type="Proteomes" id="UP000034723"/>
    </source>
</evidence>
<dbReference type="AlphaFoldDB" id="A0A0F7IDF5"/>
<proteinExistence type="predicted"/>
<dbReference type="EMBL" id="CP011267">
    <property type="protein sequence ID" value="AKG91458.1"/>
    <property type="molecule type" value="Genomic_DNA"/>
</dbReference>
<name>A0A0F7IDF5_9EURY</name>
<organism evidence="1 2">
    <name type="scientific">Geoglobus ahangari</name>
    <dbReference type="NCBI Taxonomy" id="113653"/>
    <lineage>
        <taxon>Archaea</taxon>
        <taxon>Methanobacteriati</taxon>
        <taxon>Methanobacteriota</taxon>
        <taxon>Archaeoglobi</taxon>
        <taxon>Archaeoglobales</taxon>
        <taxon>Archaeoglobaceae</taxon>
        <taxon>Geoglobus</taxon>
    </lineage>
</organism>
<dbReference type="OrthoDB" id="41780at2157"/>
<dbReference type="KEGG" id="gah:GAH_01237"/>
<reference evidence="1 2" key="1">
    <citation type="submission" date="2015-04" db="EMBL/GenBank/DDBJ databases">
        <title>The complete genome sequence of the hyperthermophilic, obligate iron-reducing archaeon Geoglobus ahangari strain 234T.</title>
        <authorList>
            <person name="Manzella M.P."/>
            <person name="Holmes D.E."/>
            <person name="Rocheleau J.M."/>
            <person name="Chung A."/>
            <person name="Reguera G."/>
            <person name="Kashefi K."/>
        </authorList>
    </citation>
    <scope>NUCLEOTIDE SEQUENCE [LARGE SCALE GENOMIC DNA]</scope>
    <source>
        <strain evidence="1 2">234</strain>
    </source>
</reference>
<keyword evidence="2" id="KW-1185">Reference proteome</keyword>
<accession>A0A0F7IDF5</accession>
<dbReference type="InterPro" id="IPR027396">
    <property type="entry name" value="DsrEFH-like"/>
</dbReference>
<dbReference type="HOGENOM" id="CLU_138323_0_0_2"/>
<protein>
    <submittedName>
        <fullName evidence="1">Uncharacterized protein conserved in archaea</fullName>
    </submittedName>
</protein>
<gene>
    <name evidence="1" type="ORF">GAH_01237</name>
</gene>
<dbReference type="GeneID" id="24803810"/>
<dbReference type="Gene3D" id="3.40.1260.10">
    <property type="entry name" value="DsrEFH-like"/>
    <property type="match status" value="1"/>
</dbReference>
<dbReference type="RefSeq" id="WP_048095371.1">
    <property type="nucleotide sequence ID" value="NZ_CP011267.1"/>
</dbReference>
<dbReference type="InParanoid" id="A0A0F7IDF5"/>
<dbReference type="SUPFAM" id="SSF75169">
    <property type="entry name" value="DsrEFH-like"/>
    <property type="match status" value="1"/>
</dbReference>